<organism evidence="1 2">
    <name type="scientific">Rhypophila decipiens</name>
    <dbReference type="NCBI Taxonomy" id="261697"/>
    <lineage>
        <taxon>Eukaryota</taxon>
        <taxon>Fungi</taxon>
        <taxon>Dikarya</taxon>
        <taxon>Ascomycota</taxon>
        <taxon>Pezizomycotina</taxon>
        <taxon>Sordariomycetes</taxon>
        <taxon>Sordariomycetidae</taxon>
        <taxon>Sordariales</taxon>
        <taxon>Naviculisporaceae</taxon>
        <taxon>Rhypophila</taxon>
    </lineage>
</organism>
<dbReference type="Proteomes" id="UP001301769">
    <property type="component" value="Unassembled WGS sequence"/>
</dbReference>
<sequence>MAKKQTAFIKRLNGVSYGLPPKEATQAVRTVVLPTLLYGYEAYFRPDTRGKTTNVIEGRLNSLLRDACRAAIPAWKTTPIPVLHAHTGILPARQLLQWRGMKHLFRNKNLPLGH</sequence>
<feature type="non-terminal residue" evidence="1">
    <location>
        <position position="114"/>
    </location>
</feature>
<proteinExistence type="predicted"/>
<dbReference type="AlphaFoldDB" id="A0AAN7B102"/>
<comment type="caution">
    <text evidence="1">The sequence shown here is derived from an EMBL/GenBank/DDBJ whole genome shotgun (WGS) entry which is preliminary data.</text>
</comment>
<reference evidence="1" key="2">
    <citation type="submission" date="2023-05" db="EMBL/GenBank/DDBJ databases">
        <authorList>
            <consortium name="Lawrence Berkeley National Laboratory"/>
            <person name="Steindorff A."/>
            <person name="Hensen N."/>
            <person name="Bonometti L."/>
            <person name="Westerberg I."/>
            <person name="Brannstrom I.O."/>
            <person name="Guillou S."/>
            <person name="Cros-Aarteil S."/>
            <person name="Calhoun S."/>
            <person name="Haridas S."/>
            <person name="Kuo A."/>
            <person name="Mondo S."/>
            <person name="Pangilinan J."/>
            <person name="Riley R."/>
            <person name="Labutti K."/>
            <person name="Andreopoulos B."/>
            <person name="Lipzen A."/>
            <person name="Chen C."/>
            <person name="Yanf M."/>
            <person name="Daum C."/>
            <person name="Ng V."/>
            <person name="Clum A."/>
            <person name="Ohm R."/>
            <person name="Martin F."/>
            <person name="Silar P."/>
            <person name="Natvig D."/>
            <person name="Lalanne C."/>
            <person name="Gautier V."/>
            <person name="Ament-Velasquez S.L."/>
            <person name="Kruys A."/>
            <person name="Hutchinson M.I."/>
            <person name="Powell A.J."/>
            <person name="Barry K."/>
            <person name="Miller A.N."/>
            <person name="Grigoriev I.V."/>
            <person name="Debuchy R."/>
            <person name="Gladieux P."/>
            <person name="Thoren M.H."/>
            <person name="Johannesson H."/>
        </authorList>
    </citation>
    <scope>NUCLEOTIDE SEQUENCE</scope>
    <source>
        <strain evidence="1">PSN293</strain>
    </source>
</reference>
<keyword evidence="2" id="KW-1185">Reference proteome</keyword>
<evidence type="ECO:0000313" key="2">
    <source>
        <dbReference type="Proteomes" id="UP001301769"/>
    </source>
</evidence>
<reference evidence="1" key="1">
    <citation type="journal article" date="2023" name="Mol. Phylogenet. Evol.">
        <title>Genome-scale phylogeny and comparative genomics of the fungal order Sordariales.</title>
        <authorList>
            <person name="Hensen N."/>
            <person name="Bonometti L."/>
            <person name="Westerberg I."/>
            <person name="Brannstrom I.O."/>
            <person name="Guillou S."/>
            <person name="Cros-Aarteil S."/>
            <person name="Calhoun S."/>
            <person name="Haridas S."/>
            <person name="Kuo A."/>
            <person name="Mondo S."/>
            <person name="Pangilinan J."/>
            <person name="Riley R."/>
            <person name="LaButti K."/>
            <person name="Andreopoulos B."/>
            <person name="Lipzen A."/>
            <person name="Chen C."/>
            <person name="Yan M."/>
            <person name="Daum C."/>
            <person name="Ng V."/>
            <person name="Clum A."/>
            <person name="Steindorff A."/>
            <person name="Ohm R.A."/>
            <person name="Martin F."/>
            <person name="Silar P."/>
            <person name="Natvig D.O."/>
            <person name="Lalanne C."/>
            <person name="Gautier V."/>
            <person name="Ament-Velasquez S.L."/>
            <person name="Kruys A."/>
            <person name="Hutchinson M.I."/>
            <person name="Powell A.J."/>
            <person name="Barry K."/>
            <person name="Miller A.N."/>
            <person name="Grigoriev I.V."/>
            <person name="Debuchy R."/>
            <person name="Gladieux P."/>
            <person name="Hiltunen Thoren M."/>
            <person name="Johannesson H."/>
        </authorList>
    </citation>
    <scope>NUCLEOTIDE SEQUENCE</scope>
    <source>
        <strain evidence="1">PSN293</strain>
    </source>
</reference>
<name>A0AAN7B102_9PEZI</name>
<evidence type="ECO:0000313" key="1">
    <source>
        <dbReference type="EMBL" id="KAK4205867.1"/>
    </source>
</evidence>
<gene>
    <name evidence="1" type="ORF">QBC37DRAFT_301944</name>
</gene>
<accession>A0AAN7B102</accession>
<evidence type="ECO:0008006" key="3">
    <source>
        <dbReference type="Google" id="ProtNLM"/>
    </source>
</evidence>
<dbReference type="EMBL" id="MU858717">
    <property type="protein sequence ID" value="KAK4205867.1"/>
    <property type="molecule type" value="Genomic_DNA"/>
</dbReference>
<protein>
    <recommendedName>
        <fullName evidence="3">Reverse transcriptase</fullName>
    </recommendedName>
</protein>